<accession>A0ABM1N1C6</accession>
<gene>
    <name evidence="3" type="primary">LOC108565596</name>
</gene>
<proteinExistence type="predicted"/>
<dbReference type="InterPro" id="IPR002156">
    <property type="entry name" value="RNaseH_domain"/>
</dbReference>
<dbReference type="CDD" id="cd09276">
    <property type="entry name" value="Rnase_HI_RT_non_LTR"/>
    <property type="match status" value="1"/>
</dbReference>
<dbReference type="Pfam" id="PF00075">
    <property type="entry name" value="RNase_H"/>
    <property type="match status" value="1"/>
</dbReference>
<dbReference type="PROSITE" id="PS50879">
    <property type="entry name" value="RNASE_H_1"/>
    <property type="match status" value="1"/>
</dbReference>
<name>A0ABM1N1C6_NICVS</name>
<keyword evidence="2" id="KW-1185">Reference proteome</keyword>
<dbReference type="Gene3D" id="3.30.420.10">
    <property type="entry name" value="Ribonuclease H-like superfamily/Ribonuclease H"/>
    <property type="match status" value="1"/>
</dbReference>
<sequence length="398" mass="45213">MTSTGQPWAALDSWHMPIGTGQNINVVANQLNQSLSNIDEFLTEKRLAIVPSKTMAMGFTRKTVRTFPLLRVRNIGVEYVRAYKFLGIWFDDKLCWRNHIGSLVRSCYQGVNILRALSGLDWGSDPRTLLMFFRGYVRSRLDYACGLYSFCAKALLDQLDRIQNQCLRICIGVLSSTPLIVLHVETGVFPLEIRRAELARRYCVKCRASPPSAARPLVDRAASEFQQNPFWPAKGIPLLIQAWRDTETFRTIVDKRAIKKYLRPTIGRRYAPHKITEISSHLDLSPSVFTFRRLPGLASIYTAELYPIHRALRLTQFHEKRRVAIITDSMSAIDAITSQSTTVKANHWVVAIRTQIRDMETDGGAVVLCWVPNHQGILGNEEADVLAGRGHRREIIFC</sequence>
<dbReference type="Proteomes" id="UP000695000">
    <property type="component" value="Unplaced"/>
</dbReference>
<feature type="domain" description="RNase H type-1" evidence="1">
    <location>
        <begin position="210"/>
        <end position="392"/>
    </location>
</feature>
<dbReference type="SUPFAM" id="SSF53098">
    <property type="entry name" value="Ribonuclease H-like"/>
    <property type="match status" value="1"/>
</dbReference>
<protein>
    <submittedName>
        <fullName evidence="3">Uncharacterized protein LOC108565596</fullName>
    </submittedName>
</protein>
<organism evidence="2 3">
    <name type="scientific">Nicrophorus vespilloides</name>
    <name type="common">Boreal carrion beetle</name>
    <dbReference type="NCBI Taxonomy" id="110193"/>
    <lineage>
        <taxon>Eukaryota</taxon>
        <taxon>Metazoa</taxon>
        <taxon>Ecdysozoa</taxon>
        <taxon>Arthropoda</taxon>
        <taxon>Hexapoda</taxon>
        <taxon>Insecta</taxon>
        <taxon>Pterygota</taxon>
        <taxon>Neoptera</taxon>
        <taxon>Endopterygota</taxon>
        <taxon>Coleoptera</taxon>
        <taxon>Polyphaga</taxon>
        <taxon>Staphyliniformia</taxon>
        <taxon>Silphidae</taxon>
        <taxon>Nicrophorinae</taxon>
        <taxon>Nicrophorus</taxon>
    </lineage>
</organism>
<dbReference type="InterPro" id="IPR012337">
    <property type="entry name" value="RNaseH-like_sf"/>
</dbReference>
<dbReference type="GeneID" id="108565596"/>
<dbReference type="InterPro" id="IPR036397">
    <property type="entry name" value="RNaseH_sf"/>
</dbReference>
<evidence type="ECO:0000313" key="3">
    <source>
        <dbReference type="RefSeq" id="XP_017780626.1"/>
    </source>
</evidence>
<dbReference type="RefSeq" id="XP_017780626.1">
    <property type="nucleotide sequence ID" value="XM_017925137.1"/>
</dbReference>
<evidence type="ECO:0000313" key="2">
    <source>
        <dbReference type="Proteomes" id="UP000695000"/>
    </source>
</evidence>
<reference evidence="3" key="1">
    <citation type="submission" date="2025-08" db="UniProtKB">
        <authorList>
            <consortium name="RefSeq"/>
        </authorList>
    </citation>
    <scope>IDENTIFICATION</scope>
    <source>
        <tissue evidence="3">Whole Larva</tissue>
    </source>
</reference>
<evidence type="ECO:0000259" key="1">
    <source>
        <dbReference type="PROSITE" id="PS50879"/>
    </source>
</evidence>